<evidence type="ECO:0000256" key="5">
    <source>
        <dbReference type="ARBA" id="ARBA00022824"/>
    </source>
</evidence>
<keyword evidence="5 9" id="KW-0256">Endoplasmic reticulum</keyword>
<feature type="transmembrane region" description="Helical" evidence="9">
    <location>
        <begin position="111"/>
        <end position="133"/>
    </location>
</feature>
<name>D2VE81_NAEGR</name>
<comment type="similarity">
    <text evidence="2 9">Belongs to the SPCS2 family.</text>
</comment>
<dbReference type="AlphaFoldDB" id="D2VE81"/>
<keyword evidence="6 9" id="KW-1133">Transmembrane helix</keyword>
<dbReference type="GO" id="GO:0008233">
    <property type="term" value="F:peptidase activity"/>
    <property type="evidence" value="ECO:0007669"/>
    <property type="project" value="UniProtKB-UniRule"/>
</dbReference>
<organism evidence="12">
    <name type="scientific">Naegleria gruberi</name>
    <name type="common">Amoeba</name>
    <dbReference type="NCBI Taxonomy" id="5762"/>
    <lineage>
        <taxon>Eukaryota</taxon>
        <taxon>Discoba</taxon>
        <taxon>Heterolobosea</taxon>
        <taxon>Tetramitia</taxon>
        <taxon>Eutetramitia</taxon>
        <taxon>Vahlkampfiidae</taxon>
        <taxon>Naegleria</taxon>
    </lineage>
</organism>
<dbReference type="GeneID" id="8848895"/>
<protein>
    <recommendedName>
        <fullName evidence="3 9">Signal peptidase complex subunit 2</fullName>
    </recommendedName>
</protein>
<evidence type="ECO:0000256" key="1">
    <source>
        <dbReference type="ARBA" id="ARBA00004477"/>
    </source>
</evidence>
<dbReference type="GO" id="GO:0006465">
    <property type="term" value="P:signal peptide processing"/>
    <property type="evidence" value="ECO:0007669"/>
    <property type="project" value="UniProtKB-UniRule"/>
</dbReference>
<feature type="compositionally biased region" description="Low complexity" evidence="10">
    <location>
        <begin position="27"/>
        <end position="41"/>
    </location>
</feature>
<keyword evidence="12" id="KW-1185">Reference proteome</keyword>
<dbReference type="RefSeq" id="XP_002677580.1">
    <property type="nucleotide sequence ID" value="XM_002677534.1"/>
</dbReference>
<comment type="function">
    <text evidence="8 9">Component of the signal peptidase complex (SPC) which catalyzes the cleavage of N-terminal signal sequences from nascent proteins as they are translocated into the lumen of the endoplasmic reticulum. Enhances the enzymatic activity of SPC and facilitates the interactions between different components of the translocation site.</text>
</comment>
<dbReference type="OrthoDB" id="29558at2759"/>
<evidence type="ECO:0000256" key="8">
    <source>
        <dbReference type="ARBA" id="ARBA00045608"/>
    </source>
</evidence>
<keyword evidence="7 9" id="KW-0472">Membrane</keyword>
<dbReference type="InterPro" id="IPR009582">
    <property type="entry name" value="Spc2/SPCS2"/>
</dbReference>
<gene>
    <name evidence="11" type="ORF">NAEGRDRAFT_67184</name>
</gene>
<dbReference type="EMBL" id="GG738866">
    <property type="protein sequence ID" value="EFC44836.1"/>
    <property type="molecule type" value="Genomic_DNA"/>
</dbReference>
<sequence length="228" mass="25745">MELQQRQGFALNEEDQTPVIPSGGVATTSGDSSTSSPTSTTPIVEQQERKPILNVYDLYSIKYTLDSAVRSILLEEKGFKEDTTLSNIKLIVGFLACGGAVTAYFTKNPLYALFLCIAYVTVIFSLTLNGYFFEQGTFLLAYSMQYGYVRIESDVYDEDEEEAQKRNCPKYQISVHFPTLNSLFSKYKASSCTVHHSWYVNDLFDEFGAFDKKEVRQAVTDLIKRKGQ</sequence>
<evidence type="ECO:0000313" key="12">
    <source>
        <dbReference type="Proteomes" id="UP000006671"/>
    </source>
</evidence>
<comment type="subcellular location">
    <subcellularLocation>
        <location evidence="1 9">Endoplasmic reticulum membrane</location>
        <topology evidence="1 9">Multi-pass membrane protein</topology>
    </subcellularLocation>
</comment>
<keyword evidence="4 9" id="KW-0812">Transmembrane</keyword>
<dbReference type="InParanoid" id="D2VE81"/>
<dbReference type="PANTHER" id="PTHR13085:SF0">
    <property type="entry name" value="SIGNAL PEPTIDASE COMPLEX SUBUNIT 2"/>
    <property type="match status" value="1"/>
</dbReference>
<reference evidence="11 12" key="1">
    <citation type="journal article" date="2010" name="Cell">
        <title>The genome of Naegleria gruberi illuminates early eukaryotic versatility.</title>
        <authorList>
            <person name="Fritz-Laylin L.K."/>
            <person name="Prochnik S.E."/>
            <person name="Ginger M.L."/>
            <person name="Dacks J.B."/>
            <person name="Carpenter M.L."/>
            <person name="Field M.C."/>
            <person name="Kuo A."/>
            <person name="Paredez A."/>
            <person name="Chapman J."/>
            <person name="Pham J."/>
            <person name="Shu S."/>
            <person name="Neupane R."/>
            <person name="Cipriano M."/>
            <person name="Mancuso J."/>
            <person name="Tu H."/>
            <person name="Salamov A."/>
            <person name="Lindquist E."/>
            <person name="Shapiro H."/>
            <person name="Lucas S."/>
            <person name="Grigoriev I.V."/>
            <person name="Cande W.Z."/>
            <person name="Fulton C."/>
            <person name="Rokhsar D.S."/>
            <person name="Dawson S.C."/>
        </authorList>
    </citation>
    <scope>NUCLEOTIDE SEQUENCE [LARGE SCALE GENOMIC DNA]</scope>
    <source>
        <strain evidence="11 12">NEG-M</strain>
    </source>
</reference>
<proteinExistence type="inferred from homology"/>
<evidence type="ECO:0000256" key="3">
    <source>
        <dbReference type="ARBA" id="ARBA00017057"/>
    </source>
</evidence>
<dbReference type="KEGG" id="ngr:NAEGRDRAFT_67184"/>
<accession>D2VE81</accession>
<dbReference type="GO" id="GO:0045047">
    <property type="term" value="P:protein targeting to ER"/>
    <property type="evidence" value="ECO:0007669"/>
    <property type="project" value="TreeGrafter"/>
</dbReference>
<dbReference type="Pfam" id="PF06703">
    <property type="entry name" value="SPC25"/>
    <property type="match status" value="1"/>
</dbReference>
<dbReference type="PANTHER" id="PTHR13085">
    <property type="entry name" value="MICROSOMAL SIGNAL PEPTIDASE 25 KDA SUBUNIT"/>
    <property type="match status" value="1"/>
</dbReference>
<dbReference type="GO" id="GO:0005787">
    <property type="term" value="C:signal peptidase complex"/>
    <property type="evidence" value="ECO:0007669"/>
    <property type="project" value="UniProtKB-UniRule"/>
</dbReference>
<dbReference type="VEuPathDB" id="AmoebaDB:NAEGRDRAFT_67184"/>
<feature type="transmembrane region" description="Helical" evidence="9">
    <location>
        <begin position="87"/>
        <end position="105"/>
    </location>
</feature>
<evidence type="ECO:0000256" key="4">
    <source>
        <dbReference type="ARBA" id="ARBA00022692"/>
    </source>
</evidence>
<evidence type="ECO:0000256" key="6">
    <source>
        <dbReference type="ARBA" id="ARBA00022989"/>
    </source>
</evidence>
<evidence type="ECO:0000256" key="7">
    <source>
        <dbReference type="ARBA" id="ARBA00023136"/>
    </source>
</evidence>
<evidence type="ECO:0000313" key="11">
    <source>
        <dbReference type="EMBL" id="EFC44836.1"/>
    </source>
</evidence>
<evidence type="ECO:0000256" key="10">
    <source>
        <dbReference type="SAM" id="MobiDB-lite"/>
    </source>
</evidence>
<evidence type="ECO:0000256" key="9">
    <source>
        <dbReference type="RuleBase" id="RU368033"/>
    </source>
</evidence>
<feature type="region of interest" description="Disordered" evidence="10">
    <location>
        <begin position="1"/>
        <end position="43"/>
    </location>
</feature>
<dbReference type="OMA" id="NCPKYQI"/>
<evidence type="ECO:0000256" key="2">
    <source>
        <dbReference type="ARBA" id="ARBA00007324"/>
    </source>
</evidence>
<dbReference type="Proteomes" id="UP000006671">
    <property type="component" value="Unassembled WGS sequence"/>
</dbReference>